<evidence type="ECO:0000259" key="1">
    <source>
        <dbReference type="Pfam" id="PF14498"/>
    </source>
</evidence>
<keyword evidence="4" id="KW-0326">Glycosidase</keyword>
<dbReference type="Gene3D" id="1.50.10.10">
    <property type="match status" value="1"/>
</dbReference>
<dbReference type="InterPro" id="IPR049053">
    <property type="entry name" value="AFCA-like_C"/>
</dbReference>
<gene>
    <name evidence="4" type="ORF">J2Z66_001753</name>
</gene>
<dbReference type="InterPro" id="IPR008928">
    <property type="entry name" value="6-hairpin_glycosidase_sf"/>
</dbReference>
<feature type="domain" description="Glycosyl hydrolase family 95 N-terminal" evidence="1">
    <location>
        <begin position="6"/>
        <end position="246"/>
    </location>
</feature>
<dbReference type="Pfam" id="PF14498">
    <property type="entry name" value="Glyco_hyd_65N_2"/>
    <property type="match status" value="1"/>
</dbReference>
<dbReference type="InterPro" id="IPR016518">
    <property type="entry name" value="Alpha-L-fucosidase"/>
</dbReference>
<dbReference type="PIRSF" id="PIRSF007663">
    <property type="entry name" value="UCP007663"/>
    <property type="match status" value="1"/>
</dbReference>
<keyword evidence="5" id="KW-1185">Reference proteome</keyword>
<feature type="domain" description="Alpha fucosidase A-like C-terminal" evidence="2">
    <location>
        <begin position="696"/>
        <end position="759"/>
    </location>
</feature>
<dbReference type="RefSeq" id="WP_209970950.1">
    <property type="nucleotide sequence ID" value="NZ_JAGGLB010000004.1"/>
</dbReference>
<proteinExistence type="predicted"/>
<keyword evidence="4" id="KW-0378">Hydrolase</keyword>
<reference evidence="4 5" key="1">
    <citation type="submission" date="2021-03" db="EMBL/GenBank/DDBJ databases">
        <title>Genomic Encyclopedia of Type Strains, Phase IV (KMG-IV): sequencing the most valuable type-strain genomes for metagenomic binning, comparative biology and taxonomic classification.</title>
        <authorList>
            <person name="Goeker M."/>
        </authorList>
    </citation>
    <scope>NUCLEOTIDE SEQUENCE [LARGE SCALE GENOMIC DNA]</scope>
    <source>
        <strain evidence="4 5">DSM 26048</strain>
    </source>
</reference>
<dbReference type="PANTHER" id="PTHR31084">
    <property type="entry name" value="ALPHA-L-FUCOSIDASE 2"/>
    <property type="match status" value="1"/>
</dbReference>
<dbReference type="InterPro" id="IPR012341">
    <property type="entry name" value="6hp_glycosidase-like_sf"/>
</dbReference>
<dbReference type="EC" id="3.2.1.51" evidence="4"/>
<dbReference type="Proteomes" id="UP001519287">
    <property type="component" value="Unassembled WGS sequence"/>
</dbReference>
<organism evidence="4 5">
    <name type="scientific">Paenibacillus eucommiae</name>
    <dbReference type="NCBI Taxonomy" id="1355755"/>
    <lineage>
        <taxon>Bacteria</taxon>
        <taxon>Bacillati</taxon>
        <taxon>Bacillota</taxon>
        <taxon>Bacilli</taxon>
        <taxon>Bacillales</taxon>
        <taxon>Paenibacillaceae</taxon>
        <taxon>Paenibacillus</taxon>
    </lineage>
</organism>
<dbReference type="InterPro" id="IPR054363">
    <property type="entry name" value="GH95_cat"/>
</dbReference>
<comment type="caution">
    <text evidence="4">The sequence shown here is derived from an EMBL/GenBank/DDBJ whole genome shotgun (WGS) entry which is preliminary data.</text>
</comment>
<name>A0ABS4IRI7_9BACL</name>
<evidence type="ECO:0000313" key="5">
    <source>
        <dbReference type="Proteomes" id="UP001519287"/>
    </source>
</evidence>
<dbReference type="GO" id="GO:0004560">
    <property type="term" value="F:alpha-L-fucosidase activity"/>
    <property type="evidence" value="ECO:0007669"/>
    <property type="project" value="UniProtKB-EC"/>
</dbReference>
<protein>
    <submittedName>
        <fullName evidence="4">Alpha-L-fucosidase 2</fullName>
        <ecNumber evidence="4">3.2.1.51</ecNumber>
    </submittedName>
</protein>
<evidence type="ECO:0000313" key="4">
    <source>
        <dbReference type="EMBL" id="MBP1990155.1"/>
    </source>
</evidence>
<evidence type="ECO:0000259" key="2">
    <source>
        <dbReference type="Pfam" id="PF21307"/>
    </source>
</evidence>
<dbReference type="SUPFAM" id="SSF48208">
    <property type="entry name" value="Six-hairpin glycosidases"/>
    <property type="match status" value="1"/>
</dbReference>
<dbReference type="EMBL" id="JAGGLB010000004">
    <property type="protein sequence ID" value="MBP1990155.1"/>
    <property type="molecule type" value="Genomic_DNA"/>
</dbReference>
<evidence type="ECO:0000259" key="3">
    <source>
        <dbReference type="Pfam" id="PF22124"/>
    </source>
</evidence>
<dbReference type="Pfam" id="PF21307">
    <property type="entry name" value="Glyco_hydro_95_C"/>
    <property type="match status" value="1"/>
</dbReference>
<accession>A0ABS4IRI7</accession>
<dbReference type="PANTHER" id="PTHR31084:SF0">
    <property type="entry name" value="ALPHA-L-FUCOSIDASE 2"/>
    <property type="match status" value="1"/>
</dbReference>
<sequence length="778" mass="86969">MNVWKLKYLQPAAAWNEALPLGNGRLGAMLYGGVESETWNITELTAWSGKKEVLEGNGRGKENLKEIRKHFFAGDYAEGEEAAKQHLQPPKGNYGTNLPVCDLLFHFNHQQDAGAYCRELNLNEAIARVTYQVKDIIYTRETFASNSDGVLAARFSCETRGAVSFRLQMKGMSSEFVSYPVGEDTLGFKGQALESNHSDGRCGVFFYGLTTIVAQGGRIYSAGSEIVVEEADDVCVYFAASTDYEAEAVGAVQSWIHECHKRLDHAVDLGYEQLKKNHITDYQGLFNRTDIKLGSGMEDECSTGEQSTDERIRSLRNGMDDPQLFALFFQYGRYLMIAGSRANSPLPIHLQGIWNDNEASRMEWSCDYHLDINTQMNYYPTEVCNLAECHLPLMRLIESLSIAGKVTAENFYGCKGWVAHVFTNAWGFTAPGWNTFWGLHVTGGLWIASHLREHYEFSLDQGFLTQHAYPILREAAVFFLDYMVIHPDNGWLVTGPSNSPENSFYVGADKDHPYHLSMGSTLDQILVRDLFVFCLEAAEGLKVDSELQAALSEAISLLPPLKVGEWGQLQEWLEDYEEAMPYHRHLSHLVSVHPSHQVSPRTTPELSAAARKTLESRKLGDDLEDIEFTRAGMAAFYARLEDGESALEQLSHLISQLCFDNLFTYSKPGVAGAETNIFVVDGNFGGVAAVAEMLLQSHAGEIRLLPALPQAWSQGYVKGLRAKGNMEVDIYWKQGRLKEACIRAFSDGAITLCYQAVQRTLVLKSGVTYQINDELVIW</sequence>
<dbReference type="Pfam" id="PF22124">
    <property type="entry name" value="Glyco_hydro_95_cat"/>
    <property type="match status" value="1"/>
</dbReference>
<feature type="domain" description="Glycosyl hydrolase family 95 catalytic" evidence="3">
    <location>
        <begin position="270"/>
        <end position="694"/>
    </location>
</feature>
<dbReference type="InterPro" id="IPR027414">
    <property type="entry name" value="GH95_N_dom"/>
</dbReference>